<dbReference type="SUPFAM" id="SSF54631">
    <property type="entry name" value="CBS-domain pair"/>
    <property type="match status" value="1"/>
</dbReference>
<dbReference type="InterPro" id="IPR014710">
    <property type="entry name" value="RmlC-like_jellyroll"/>
</dbReference>
<dbReference type="InterPro" id="IPR005105">
    <property type="entry name" value="GlnD_Uridyltrans_N"/>
</dbReference>
<dbReference type="GO" id="GO:0016020">
    <property type="term" value="C:membrane"/>
    <property type="evidence" value="ECO:0007669"/>
    <property type="project" value="InterPro"/>
</dbReference>
<dbReference type="CDD" id="cd04589">
    <property type="entry name" value="CBS_pair_CAP-ED_NT_Pol-beta-like_DUF294_assoc"/>
    <property type="match status" value="1"/>
</dbReference>
<dbReference type="PROSITE" id="PS51371">
    <property type="entry name" value="CBS"/>
    <property type="match status" value="1"/>
</dbReference>
<sequence>MAQEFNAENLPFSLLEPNELALLQNNLDIGYYQQGENLITAGEAPEGLFIILKGKVRESESKEGEDEHVFVHYGDEDYFGAWSALKGKAIHNFVAEEETIAHILPTKLLLELVYSNPRFGDYFSRTLAAKTEIHEQQGEEQGMAEFMLAQVDGEVMRDPLIVLEETTIKETTALMREKHADSVLVKRGGRYGIVTGTDLLNAAVLKEVPLSTPVADIASYRLITVEAGDYLFNALTLMTLQHIERVVVMDDTKLMGVIELTDVLSYFSSHSHVIGLRIQRAATIEDLSRAAHGLNDLIRSLVSHGVKARFAMDLVAAMNERVMAKLFTLLVPEDILPHVCLVVMGSEGRGEQIMKTDQDNGVIMRDGLDWPDREKVLQTFTDTLIEFGYPECPGNIMVSNPYWVQHLGDWSQRLNHWANKAEGDALMNLAIAVDAKPVAGNPALFKAARNWFLRQMHNNEVFFSHFVKASLEFDTPLTFFGGIKSKDSGIDIKKGGVFPIVHGVRTLALQHRILETNTFKRIDALIEAGALKKQQGNDLVEALSIFVQIRLQQQLLRMDNEDFNESPNLIIPDRLDRLDKDLLREALKVVKEFKKHLSMRFHLDR</sequence>
<dbReference type="InterPro" id="IPR018490">
    <property type="entry name" value="cNMP-bd_dom_sf"/>
</dbReference>
<dbReference type="InterPro" id="IPR018821">
    <property type="entry name" value="DUF294_put_nucleoTrafse_sb-bd"/>
</dbReference>
<dbReference type="PROSITE" id="PS50042">
    <property type="entry name" value="CNMP_BINDING_3"/>
    <property type="match status" value="1"/>
</dbReference>
<dbReference type="Pfam" id="PF00571">
    <property type="entry name" value="CBS"/>
    <property type="match status" value="2"/>
</dbReference>
<dbReference type="CDD" id="cd05401">
    <property type="entry name" value="NT_GlnE_GlnD_like"/>
    <property type="match status" value="1"/>
</dbReference>
<dbReference type="PANTHER" id="PTHR43773:SF1">
    <property type="entry name" value="MAGNESIUM TRANSPORTER MGTE"/>
    <property type="match status" value="1"/>
</dbReference>
<dbReference type="OrthoDB" id="9808528at2"/>
<dbReference type="EMBL" id="QQOH01000002">
    <property type="protein sequence ID" value="RDE22409.1"/>
    <property type="molecule type" value="Genomic_DNA"/>
</dbReference>
<evidence type="ECO:0000313" key="5">
    <source>
        <dbReference type="Proteomes" id="UP000253769"/>
    </source>
</evidence>
<dbReference type="Proteomes" id="UP000253769">
    <property type="component" value="Unassembled WGS sequence"/>
</dbReference>
<comment type="caution">
    <text evidence="4">The sequence shown here is derived from an EMBL/GenBank/DDBJ whole genome shotgun (WGS) entry which is preliminary data.</text>
</comment>
<evidence type="ECO:0000259" key="3">
    <source>
        <dbReference type="PROSITE" id="PS51371"/>
    </source>
</evidence>
<dbReference type="InterPro" id="IPR000595">
    <property type="entry name" value="cNMP-bd_dom"/>
</dbReference>
<dbReference type="PANTHER" id="PTHR43773">
    <property type="entry name" value="MAGNESIUM TRANSPORTER MGTE"/>
    <property type="match status" value="1"/>
</dbReference>
<dbReference type="Pfam" id="PF00027">
    <property type="entry name" value="cNMP_binding"/>
    <property type="match status" value="1"/>
</dbReference>
<dbReference type="Gene3D" id="3.10.580.10">
    <property type="entry name" value="CBS-domain"/>
    <property type="match status" value="1"/>
</dbReference>
<protein>
    <submittedName>
        <fullName evidence="4">Cyclic nucleotide-binding/CBS domain-containing protein</fullName>
    </submittedName>
</protein>
<dbReference type="SMART" id="SM00100">
    <property type="entry name" value="cNMP"/>
    <property type="match status" value="1"/>
</dbReference>
<dbReference type="SUPFAM" id="SSF51206">
    <property type="entry name" value="cAMP-binding domain-like"/>
    <property type="match status" value="1"/>
</dbReference>
<dbReference type="AlphaFoldDB" id="A0A369WMW8"/>
<dbReference type="GO" id="GO:0008773">
    <property type="term" value="F:[protein-PII] uridylyltransferase activity"/>
    <property type="evidence" value="ECO:0007669"/>
    <property type="project" value="InterPro"/>
</dbReference>
<feature type="domain" description="CBS" evidence="3">
    <location>
        <begin position="218"/>
        <end position="274"/>
    </location>
</feature>
<dbReference type="InterPro" id="IPR006669">
    <property type="entry name" value="MgtE_transporter"/>
</dbReference>
<gene>
    <name evidence="4" type="ORF">DV711_07330</name>
</gene>
<dbReference type="InterPro" id="IPR046342">
    <property type="entry name" value="CBS_dom_sf"/>
</dbReference>
<evidence type="ECO:0000259" key="2">
    <source>
        <dbReference type="PROSITE" id="PS50042"/>
    </source>
</evidence>
<dbReference type="Pfam" id="PF10335">
    <property type="entry name" value="DUF294_C"/>
    <property type="match status" value="1"/>
</dbReference>
<organism evidence="4 5">
    <name type="scientific">Motiliproteus coralliicola</name>
    <dbReference type="NCBI Taxonomy" id="2283196"/>
    <lineage>
        <taxon>Bacteria</taxon>
        <taxon>Pseudomonadati</taxon>
        <taxon>Pseudomonadota</taxon>
        <taxon>Gammaproteobacteria</taxon>
        <taxon>Oceanospirillales</taxon>
        <taxon>Oceanospirillaceae</taxon>
        <taxon>Motiliproteus</taxon>
    </lineage>
</organism>
<evidence type="ECO:0000313" key="4">
    <source>
        <dbReference type="EMBL" id="RDE22409.1"/>
    </source>
</evidence>
<dbReference type="GO" id="GO:0015095">
    <property type="term" value="F:magnesium ion transmembrane transporter activity"/>
    <property type="evidence" value="ECO:0007669"/>
    <property type="project" value="InterPro"/>
</dbReference>
<reference evidence="4 5" key="1">
    <citation type="submission" date="2018-07" db="EMBL/GenBank/DDBJ databases">
        <title>Motiliproteus coralliicola sp. nov., a bacterium isolated from Coral.</title>
        <authorList>
            <person name="Wang G."/>
        </authorList>
    </citation>
    <scope>NUCLEOTIDE SEQUENCE [LARGE SCALE GENOMIC DNA]</scope>
    <source>
        <strain evidence="4 5">C34</strain>
    </source>
</reference>
<dbReference type="InterPro" id="IPR000644">
    <property type="entry name" value="CBS_dom"/>
</dbReference>
<keyword evidence="1" id="KW-0129">CBS domain</keyword>
<dbReference type="CDD" id="cd00038">
    <property type="entry name" value="CAP_ED"/>
    <property type="match status" value="1"/>
</dbReference>
<keyword evidence="5" id="KW-1185">Reference proteome</keyword>
<accession>A0A369WMW8</accession>
<dbReference type="SMART" id="SM00116">
    <property type="entry name" value="CBS"/>
    <property type="match status" value="2"/>
</dbReference>
<evidence type="ECO:0000256" key="1">
    <source>
        <dbReference type="PROSITE-ProRule" id="PRU00703"/>
    </source>
</evidence>
<dbReference type="Gene3D" id="2.60.120.10">
    <property type="entry name" value="Jelly Rolls"/>
    <property type="match status" value="1"/>
</dbReference>
<dbReference type="Pfam" id="PF03445">
    <property type="entry name" value="DUF294"/>
    <property type="match status" value="1"/>
</dbReference>
<name>A0A369WMW8_9GAMM</name>
<dbReference type="RefSeq" id="WP_114695034.1">
    <property type="nucleotide sequence ID" value="NZ_QQOH01000002.1"/>
</dbReference>
<proteinExistence type="predicted"/>
<feature type="domain" description="Cyclic nucleotide-binding" evidence="2">
    <location>
        <begin position="11"/>
        <end position="88"/>
    </location>
</feature>